<name>A0ABT5WLJ8_9SPHN</name>
<evidence type="ECO:0000313" key="3">
    <source>
        <dbReference type="Proteomes" id="UP001216253"/>
    </source>
</evidence>
<feature type="transmembrane region" description="Helical" evidence="1">
    <location>
        <begin position="105"/>
        <end position="121"/>
    </location>
</feature>
<feature type="transmembrane region" description="Helical" evidence="1">
    <location>
        <begin position="130"/>
        <end position="149"/>
    </location>
</feature>
<keyword evidence="1" id="KW-1133">Transmembrane helix</keyword>
<organism evidence="2 3">
    <name type="scientific">Novosphingobium album</name>
    <name type="common">ex Liu et al. 2023</name>
    <dbReference type="NCBI Taxonomy" id="3031130"/>
    <lineage>
        <taxon>Bacteria</taxon>
        <taxon>Pseudomonadati</taxon>
        <taxon>Pseudomonadota</taxon>
        <taxon>Alphaproteobacteria</taxon>
        <taxon>Sphingomonadales</taxon>
        <taxon>Sphingomonadaceae</taxon>
        <taxon>Novosphingobium</taxon>
    </lineage>
</organism>
<keyword evidence="1" id="KW-0812">Transmembrane</keyword>
<sequence>MACLMAAVIVAGFSLNLVMGRSTFAVPPIYHVHAFVFFGWIVLYLAQTGLIAANNVALHRRLGVLALLWVPVMVVLGTAMTVVALRRTGGPFFFDQNEFLVSNPLHLLCFAGLVGAALVLRRRTDWHRRLMFVAMAGLTGPGLGRLLPMPLLMPWSWRITIAATTLFPLFGMLADKRRTGRVHPAWYYGIAAIAVTQILADLIAYNDGGIGLTRSVLAGSAGSARPMAAYWP</sequence>
<evidence type="ECO:0000256" key="1">
    <source>
        <dbReference type="SAM" id="Phobius"/>
    </source>
</evidence>
<feature type="transmembrane region" description="Helical" evidence="1">
    <location>
        <begin position="185"/>
        <end position="205"/>
    </location>
</feature>
<feature type="transmembrane region" description="Helical" evidence="1">
    <location>
        <begin position="30"/>
        <end position="52"/>
    </location>
</feature>
<comment type="caution">
    <text evidence="2">The sequence shown here is derived from an EMBL/GenBank/DDBJ whole genome shotgun (WGS) entry which is preliminary data.</text>
</comment>
<keyword evidence="3" id="KW-1185">Reference proteome</keyword>
<dbReference type="EMBL" id="JARESE010000010">
    <property type="protein sequence ID" value="MDE8650914.1"/>
    <property type="molecule type" value="Genomic_DNA"/>
</dbReference>
<reference evidence="2 3" key="1">
    <citation type="submission" date="2023-03" db="EMBL/GenBank/DDBJ databases">
        <title>NovoSphingobium album sp. nov. isolated from polycyclic aromatic hydrocarbons- and heavy-metal polluted soil.</title>
        <authorList>
            <person name="Liu Z."/>
            <person name="Wang K."/>
        </authorList>
    </citation>
    <scope>NUCLEOTIDE SEQUENCE [LARGE SCALE GENOMIC DNA]</scope>
    <source>
        <strain evidence="2 3">H3SJ31-1</strain>
    </source>
</reference>
<evidence type="ECO:0000313" key="2">
    <source>
        <dbReference type="EMBL" id="MDE8650914.1"/>
    </source>
</evidence>
<keyword evidence="1" id="KW-0472">Membrane</keyword>
<dbReference type="Proteomes" id="UP001216253">
    <property type="component" value="Unassembled WGS sequence"/>
</dbReference>
<feature type="transmembrane region" description="Helical" evidence="1">
    <location>
        <begin position="64"/>
        <end position="85"/>
    </location>
</feature>
<gene>
    <name evidence="2" type="ORF">PYV00_04170</name>
</gene>
<proteinExistence type="predicted"/>
<feature type="transmembrane region" description="Helical" evidence="1">
    <location>
        <begin position="155"/>
        <end position="173"/>
    </location>
</feature>
<protein>
    <submittedName>
        <fullName evidence="2">Uncharacterized protein</fullName>
    </submittedName>
</protein>
<accession>A0ABT5WLJ8</accession>